<dbReference type="CDD" id="cd10911">
    <property type="entry name" value="PIN_LabA"/>
    <property type="match status" value="1"/>
</dbReference>
<feature type="domain" description="NYN" evidence="1">
    <location>
        <begin position="17"/>
        <end position="155"/>
    </location>
</feature>
<dbReference type="InterPro" id="IPR021139">
    <property type="entry name" value="NYN"/>
</dbReference>
<evidence type="ECO:0000259" key="1">
    <source>
        <dbReference type="Pfam" id="PF01936"/>
    </source>
</evidence>
<dbReference type="Proteomes" id="UP000229390">
    <property type="component" value="Unassembled WGS sequence"/>
</dbReference>
<reference evidence="3" key="1">
    <citation type="submission" date="2017-09" db="EMBL/GenBank/DDBJ databases">
        <title>Depth-based differentiation of microbial function through sediment-hosted aquifers and enrichment of novel symbionts in the deep terrestrial subsurface.</title>
        <authorList>
            <person name="Probst A.J."/>
            <person name="Ladd B."/>
            <person name="Jarett J.K."/>
            <person name="Geller-Mcgrath D.E."/>
            <person name="Sieber C.M.K."/>
            <person name="Emerson J.B."/>
            <person name="Anantharaman K."/>
            <person name="Thomas B.C."/>
            <person name="Malmstrom R."/>
            <person name="Stieglmeier M."/>
            <person name="Klingl A."/>
            <person name="Woyke T."/>
            <person name="Ryan C.M."/>
            <person name="Banfield J.F."/>
        </authorList>
    </citation>
    <scope>NUCLEOTIDE SEQUENCE [LARGE SCALE GENOMIC DNA]</scope>
</reference>
<dbReference type="EMBL" id="PEYE01000006">
    <property type="protein sequence ID" value="PIS39081.1"/>
    <property type="molecule type" value="Genomic_DNA"/>
</dbReference>
<comment type="caution">
    <text evidence="2">The sequence shown here is derived from an EMBL/GenBank/DDBJ whole genome shotgun (WGS) entry which is preliminary data.</text>
</comment>
<dbReference type="AlphaFoldDB" id="A0A2M6T197"/>
<accession>A0A2M6T197</accession>
<proteinExistence type="predicted"/>
<evidence type="ECO:0000313" key="3">
    <source>
        <dbReference type="Proteomes" id="UP000229390"/>
    </source>
</evidence>
<evidence type="ECO:0000313" key="2">
    <source>
        <dbReference type="EMBL" id="PIS39081.1"/>
    </source>
</evidence>
<sequence>MTNLNTINIQKPNQPRTYAFIDSQNLNLGIESLGWKLDFKRFRVYLKEKYKVSTAYLFIGYVTANQNLYSFLQKAGYVLIFKPTLPDRDGEVKGNVDADLVLQAMIDFPKYDQAIIVSSDGDFYSLVKYLYERKKLCFVMSPYVKTCSVLLKKSAKEKIIFMDNLRHKLEFNQGINEKAPLKDKT</sequence>
<gene>
    <name evidence="2" type="ORF">COT34_00300</name>
</gene>
<dbReference type="PANTHER" id="PTHR35458">
    <property type="entry name" value="SLR0755 PROTEIN"/>
    <property type="match status" value="1"/>
</dbReference>
<dbReference type="Gene3D" id="3.40.50.1010">
    <property type="entry name" value="5'-nuclease"/>
    <property type="match status" value="1"/>
</dbReference>
<dbReference type="Pfam" id="PF01936">
    <property type="entry name" value="NYN"/>
    <property type="match status" value="1"/>
</dbReference>
<dbReference type="GO" id="GO:0004540">
    <property type="term" value="F:RNA nuclease activity"/>
    <property type="evidence" value="ECO:0007669"/>
    <property type="project" value="InterPro"/>
</dbReference>
<name>A0A2M6T197_9BACT</name>
<dbReference type="PANTHER" id="PTHR35458:SF2">
    <property type="entry name" value="SLR0755 PROTEIN"/>
    <property type="match status" value="1"/>
</dbReference>
<protein>
    <recommendedName>
        <fullName evidence="1">NYN domain-containing protein</fullName>
    </recommendedName>
</protein>
<organism evidence="2 3">
    <name type="scientific">Candidatus Nealsonbacteria bacterium CG08_land_8_20_14_0_20_43_11</name>
    <dbReference type="NCBI Taxonomy" id="1974706"/>
    <lineage>
        <taxon>Bacteria</taxon>
        <taxon>Candidatus Nealsoniibacteriota</taxon>
    </lineage>
</organism>
<dbReference type="InterPro" id="IPR047140">
    <property type="entry name" value="LabA"/>
</dbReference>